<evidence type="ECO:0000313" key="10">
    <source>
        <dbReference type="EMBL" id="BBB28909.1"/>
    </source>
</evidence>
<comment type="similarity">
    <text evidence="8">Belongs to the FtsL family.</text>
</comment>
<dbReference type="GO" id="GO:0032153">
    <property type="term" value="C:cell division site"/>
    <property type="evidence" value="ECO:0007669"/>
    <property type="project" value="UniProtKB-UniRule"/>
</dbReference>
<reference evidence="10 11" key="1">
    <citation type="journal article" date="2008" name="Int. J. Syst. Evol. Microbiol.">
        <title>Neptunomonas japonica sp. nov., an Osedax japonicus symbiont-like bacterium isolated from sediment adjacent to sperm whale carcasses off Kagoshima, Japan.</title>
        <authorList>
            <person name="Miyazaki M."/>
            <person name="Nogi Y."/>
            <person name="Fujiwara Y."/>
            <person name="Kawato M."/>
            <person name="Kubokawa K."/>
            <person name="Horikoshi K."/>
        </authorList>
    </citation>
    <scope>NUCLEOTIDE SEQUENCE [LARGE SCALE GENOMIC DNA]</scope>
    <source>
        <strain evidence="10 11">JAMM 1380</strain>
    </source>
</reference>
<comment type="subcellular location">
    <subcellularLocation>
        <location evidence="8">Cell inner membrane</location>
        <topology evidence="8">Single-pass type II membrane protein</topology>
    </subcellularLocation>
    <subcellularLocation>
        <location evidence="1">Cell membrane</location>
        <topology evidence="1">Single-pass type II membrane protein</topology>
    </subcellularLocation>
    <text evidence="8">Localizes to the division septum where it forms a ring structure.</text>
</comment>
<evidence type="ECO:0000256" key="6">
    <source>
        <dbReference type="ARBA" id="ARBA00023136"/>
    </source>
</evidence>
<dbReference type="PANTHER" id="PTHR37479:SF1">
    <property type="entry name" value="CELL DIVISION PROTEIN FTSL"/>
    <property type="match status" value="1"/>
</dbReference>
<evidence type="ECO:0000256" key="7">
    <source>
        <dbReference type="ARBA" id="ARBA00023306"/>
    </source>
</evidence>
<keyword evidence="7 8" id="KW-0131">Cell cycle</keyword>
<keyword evidence="4 8" id="KW-0812">Transmembrane</keyword>
<accession>A0A7R6P7Z7</accession>
<protein>
    <recommendedName>
        <fullName evidence="8 9">Cell division protein FtsL</fullName>
    </recommendedName>
</protein>
<dbReference type="Proteomes" id="UP000595332">
    <property type="component" value="Chromosome"/>
</dbReference>
<keyword evidence="8" id="KW-0997">Cell inner membrane</keyword>
<organism evidence="10 11">
    <name type="scientific">Neptunomonas japonica JAMM 1380</name>
    <dbReference type="NCBI Taxonomy" id="1441457"/>
    <lineage>
        <taxon>Bacteria</taxon>
        <taxon>Pseudomonadati</taxon>
        <taxon>Pseudomonadota</taxon>
        <taxon>Gammaproteobacteria</taxon>
        <taxon>Oceanospirillales</taxon>
        <taxon>Oceanospirillaceae</taxon>
        <taxon>Neptunomonas</taxon>
    </lineage>
</organism>
<evidence type="ECO:0000256" key="3">
    <source>
        <dbReference type="ARBA" id="ARBA00022618"/>
    </source>
</evidence>
<evidence type="ECO:0000256" key="8">
    <source>
        <dbReference type="HAMAP-Rule" id="MF_00910"/>
    </source>
</evidence>
<dbReference type="AlphaFoldDB" id="A0A7R6P7Z7"/>
<feature type="transmembrane region" description="Helical" evidence="8">
    <location>
        <begin position="12"/>
        <end position="27"/>
    </location>
</feature>
<evidence type="ECO:0000256" key="1">
    <source>
        <dbReference type="ARBA" id="ARBA00004401"/>
    </source>
</evidence>
<keyword evidence="11" id="KW-1185">Reference proteome</keyword>
<keyword evidence="6 8" id="KW-0472">Membrane</keyword>
<dbReference type="NCBIfam" id="TIGR02209">
    <property type="entry name" value="ftsL_broad"/>
    <property type="match status" value="1"/>
</dbReference>
<evidence type="ECO:0000256" key="9">
    <source>
        <dbReference type="NCBIfam" id="TIGR02209"/>
    </source>
</evidence>
<dbReference type="InterPro" id="IPR011922">
    <property type="entry name" value="Cell_div_FtsL"/>
</dbReference>
<keyword evidence="3 8" id="KW-0132">Cell division</keyword>
<comment type="function">
    <text evidence="8">Essential cell division protein. May link together the upstream cell division proteins, which are predominantly cytoplasmic, with the downstream cell division proteins, which are predominantly periplasmic.</text>
</comment>
<dbReference type="HAMAP" id="MF_00910">
    <property type="entry name" value="FtsL"/>
    <property type="match status" value="1"/>
</dbReference>
<dbReference type="EMBL" id="AP014546">
    <property type="protein sequence ID" value="BBB28909.1"/>
    <property type="molecule type" value="Genomic_DNA"/>
</dbReference>
<evidence type="ECO:0000256" key="5">
    <source>
        <dbReference type="ARBA" id="ARBA00022989"/>
    </source>
</evidence>
<name>A0A7R6P7Z7_9GAMM</name>
<gene>
    <name evidence="8 10" type="primary">ftsL</name>
    <name evidence="10" type="ORF">NEJAP_0952</name>
</gene>
<proteinExistence type="inferred from homology"/>
<dbReference type="PANTHER" id="PTHR37479">
    <property type="entry name" value="CELL DIVISION PROTEIN FTSL"/>
    <property type="match status" value="1"/>
</dbReference>
<evidence type="ECO:0000256" key="2">
    <source>
        <dbReference type="ARBA" id="ARBA00022475"/>
    </source>
</evidence>
<keyword evidence="2 8" id="KW-1003">Cell membrane</keyword>
<dbReference type="Pfam" id="PF04999">
    <property type="entry name" value="FtsL"/>
    <property type="match status" value="1"/>
</dbReference>
<comment type="subunit">
    <text evidence="8">Part of a complex composed of FtsB, FtsL and FtsQ.</text>
</comment>
<comment type="caution">
    <text evidence="8">Lacks conserved residue(s) required for the propagation of feature annotation.</text>
</comment>
<sequence>MLDEVPLRKHKVLKVFILFLLPAGLIRNKDVTTLPVLGLDAVARPVFIVSVLVILIVCSSLSVTYSAFQYRLLFNKQQVLVQQWDEFQVEWGQLLLEQSALGTNNRVEQVARKQLKMMTPQPAMIEIVQYER</sequence>
<evidence type="ECO:0000256" key="4">
    <source>
        <dbReference type="ARBA" id="ARBA00022692"/>
    </source>
</evidence>
<feature type="transmembrane region" description="Helical" evidence="8">
    <location>
        <begin position="47"/>
        <end position="68"/>
    </location>
</feature>
<dbReference type="GO" id="GO:0005886">
    <property type="term" value="C:plasma membrane"/>
    <property type="evidence" value="ECO:0007669"/>
    <property type="project" value="UniProtKB-SubCell"/>
</dbReference>
<dbReference type="KEGG" id="njp:NEJAP_0952"/>
<dbReference type="GO" id="GO:0043093">
    <property type="term" value="P:FtsZ-dependent cytokinesis"/>
    <property type="evidence" value="ECO:0007669"/>
    <property type="project" value="UniProtKB-UniRule"/>
</dbReference>
<evidence type="ECO:0000313" key="11">
    <source>
        <dbReference type="Proteomes" id="UP000595332"/>
    </source>
</evidence>
<keyword evidence="5 8" id="KW-1133">Transmembrane helix</keyword>